<dbReference type="InterPro" id="IPR011006">
    <property type="entry name" value="CheY-like_superfamily"/>
</dbReference>
<dbReference type="EMBL" id="JAQGLA010000001">
    <property type="protein sequence ID" value="MDA3623911.1"/>
    <property type="molecule type" value="Genomic_DNA"/>
</dbReference>
<keyword evidence="1" id="KW-0808">Transferase</keyword>
<evidence type="ECO:0000313" key="7">
    <source>
        <dbReference type="Proteomes" id="UP001210380"/>
    </source>
</evidence>
<dbReference type="RefSeq" id="WP_270946479.1">
    <property type="nucleotide sequence ID" value="NZ_JAQGLA010000001.1"/>
</dbReference>
<dbReference type="SUPFAM" id="SSF55781">
    <property type="entry name" value="GAF domain-like"/>
    <property type="match status" value="1"/>
</dbReference>
<protein>
    <submittedName>
        <fullName evidence="6">GAF and ANTAR domain-containing protein</fullName>
    </submittedName>
</protein>
<evidence type="ECO:0000313" key="6">
    <source>
        <dbReference type="EMBL" id="MDA3623911.1"/>
    </source>
</evidence>
<evidence type="ECO:0000256" key="1">
    <source>
        <dbReference type="ARBA" id="ARBA00022679"/>
    </source>
</evidence>
<dbReference type="PROSITE" id="PS50921">
    <property type="entry name" value="ANTAR"/>
    <property type="match status" value="1"/>
</dbReference>
<comment type="caution">
    <text evidence="6">The sequence shown here is derived from an EMBL/GenBank/DDBJ whole genome shotgun (WGS) entry which is preliminary data.</text>
</comment>
<evidence type="ECO:0000256" key="3">
    <source>
        <dbReference type="ARBA" id="ARBA00023015"/>
    </source>
</evidence>
<reference evidence="6 7" key="1">
    <citation type="submission" date="2022-11" db="EMBL/GenBank/DDBJ databases">
        <title>Draft genome sequence of Saccharopolyspora sp. WRP15-2 isolated from rhizosphere soils of wild rice in Thailand.</title>
        <authorList>
            <person name="Duangmal K."/>
            <person name="Kammanee S."/>
            <person name="Muangham S."/>
        </authorList>
    </citation>
    <scope>NUCLEOTIDE SEQUENCE [LARGE SCALE GENOMIC DNA]</scope>
    <source>
        <strain evidence="6 7">WRP15-2</strain>
    </source>
</reference>
<dbReference type="Proteomes" id="UP001210380">
    <property type="component" value="Unassembled WGS sequence"/>
</dbReference>
<dbReference type="InterPro" id="IPR005561">
    <property type="entry name" value="ANTAR"/>
</dbReference>
<dbReference type="SMART" id="SM00065">
    <property type="entry name" value="GAF"/>
    <property type="match status" value="1"/>
</dbReference>
<organism evidence="6 7">
    <name type="scientific">Saccharopolyspora oryzae</name>
    <dbReference type="NCBI Taxonomy" id="2997343"/>
    <lineage>
        <taxon>Bacteria</taxon>
        <taxon>Bacillati</taxon>
        <taxon>Actinomycetota</taxon>
        <taxon>Actinomycetes</taxon>
        <taxon>Pseudonocardiales</taxon>
        <taxon>Pseudonocardiaceae</taxon>
        <taxon>Saccharopolyspora</taxon>
    </lineage>
</organism>
<keyword evidence="3" id="KW-0805">Transcription regulation</keyword>
<dbReference type="Gene3D" id="3.30.450.40">
    <property type="match status" value="1"/>
</dbReference>
<accession>A0ABT4URN6</accession>
<keyword evidence="4" id="KW-0804">Transcription</keyword>
<dbReference type="InterPro" id="IPR029016">
    <property type="entry name" value="GAF-like_dom_sf"/>
</dbReference>
<keyword evidence="7" id="KW-1185">Reference proteome</keyword>
<dbReference type="InterPro" id="IPR036388">
    <property type="entry name" value="WH-like_DNA-bd_sf"/>
</dbReference>
<dbReference type="InterPro" id="IPR012074">
    <property type="entry name" value="GAF_ANTAR"/>
</dbReference>
<feature type="domain" description="ANTAR" evidence="5">
    <location>
        <begin position="173"/>
        <end position="234"/>
    </location>
</feature>
<dbReference type="Pfam" id="PF13185">
    <property type="entry name" value="GAF_2"/>
    <property type="match status" value="1"/>
</dbReference>
<dbReference type="PIRSF" id="PIRSF036625">
    <property type="entry name" value="GAF_ANTAR"/>
    <property type="match status" value="1"/>
</dbReference>
<evidence type="ECO:0000256" key="2">
    <source>
        <dbReference type="ARBA" id="ARBA00022777"/>
    </source>
</evidence>
<sequence>MVARSEPQEPAVTAAFVELADNLVNDFDVLDLLHTLVRHCVALLDTAAAGLLLVDEMGHLRLLASSNEQAHLVELFQVETDEPSPCTDCFRTGRPVTAVDIAQHAATWPGFATEAQRRGFRTVHALPMRLRSDTIGTLNLFRAEPTALDHDDLVLAQALADVATIAILQHRALARRDVLIEQLQGALNSRVVIEQAKGVLADRGRLDVDTAFNLLRRYARTHHARLSGVAWQVVTDRGRAEEILGWAEPTSHGQRGDGPP</sequence>
<name>A0ABT4URN6_9PSEU</name>
<evidence type="ECO:0000256" key="4">
    <source>
        <dbReference type="ARBA" id="ARBA00023163"/>
    </source>
</evidence>
<proteinExistence type="predicted"/>
<dbReference type="Gene3D" id="1.10.10.10">
    <property type="entry name" value="Winged helix-like DNA-binding domain superfamily/Winged helix DNA-binding domain"/>
    <property type="match status" value="1"/>
</dbReference>
<keyword evidence="2" id="KW-0418">Kinase</keyword>
<dbReference type="SMART" id="SM01012">
    <property type="entry name" value="ANTAR"/>
    <property type="match status" value="1"/>
</dbReference>
<dbReference type="SUPFAM" id="SSF52172">
    <property type="entry name" value="CheY-like"/>
    <property type="match status" value="1"/>
</dbReference>
<evidence type="ECO:0000259" key="5">
    <source>
        <dbReference type="PROSITE" id="PS50921"/>
    </source>
</evidence>
<dbReference type="Pfam" id="PF03861">
    <property type="entry name" value="ANTAR"/>
    <property type="match status" value="1"/>
</dbReference>
<dbReference type="InterPro" id="IPR003018">
    <property type="entry name" value="GAF"/>
</dbReference>
<gene>
    <name evidence="6" type="ORF">OU415_00605</name>
</gene>